<dbReference type="PANTHER" id="PTHR43476:SF3">
    <property type="entry name" value="FAD-BINDING MONOOXYGENASE"/>
    <property type="match status" value="1"/>
</dbReference>
<evidence type="ECO:0000256" key="2">
    <source>
        <dbReference type="SAM" id="MobiDB-lite"/>
    </source>
</evidence>
<dbReference type="InterPro" id="IPR002938">
    <property type="entry name" value="FAD-bd"/>
</dbReference>
<gene>
    <name evidence="6" type="primary">LOC102804895</name>
</gene>
<feature type="compositionally biased region" description="Low complexity" evidence="2">
    <location>
        <begin position="1090"/>
        <end position="1101"/>
    </location>
</feature>
<feature type="region of interest" description="Disordered" evidence="2">
    <location>
        <begin position="1332"/>
        <end position="1437"/>
    </location>
</feature>
<name>A0ABM0MM19_SACKO</name>
<feature type="region of interest" description="Disordered" evidence="2">
    <location>
        <begin position="883"/>
        <end position="905"/>
    </location>
</feature>
<dbReference type="InterPro" id="IPR006212">
    <property type="entry name" value="Furin_repeat"/>
</dbReference>
<evidence type="ECO:0000313" key="6">
    <source>
        <dbReference type="RefSeq" id="XP_006821060.1"/>
    </source>
</evidence>
<evidence type="ECO:0000256" key="3">
    <source>
        <dbReference type="SAM" id="Phobius"/>
    </source>
</evidence>
<dbReference type="InterPro" id="IPR050631">
    <property type="entry name" value="PheA/TfdB_FAD_monoxygenase"/>
</dbReference>
<keyword evidence="3" id="KW-0812">Transmembrane</keyword>
<feature type="compositionally biased region" description="Basic and acidic residues" evidence="2">
    <location>
        <begin position="1039"/>
        <end position="1052"/>
    </location>
</feature>
<feature type="compositionally biased region" description="Basic and acidic residues" evidence="2">
    <location>
        <begin position="1383"/>
        <end position="1397"/>
    </location>
</feature>
<dbReference type="InterPro" id="IPR009030">
    <property type="entry name" value="Growth_fac_rcpt_cys_sf"/>
</dbReference>
<dbReference type="SUPFAM" id="SSF51905">
    <property type="entry name" value="FAD/NAD(P)-binding domain"/>
    <property type="match status" value="1"/>
</dbReference>
<reference evidence="6" key="1">
    <citation type="submission" date="2025-08" db="UniProtKB">
        <authorList>
            <consortium name="RefSeq"/>
        </authorList>
    </citation>
    <scope>IDENTIFICATION</scope>
    <source>
        <tissue evidence="6">Testes</tissue>
    </source>
</reference>
<organism evidence="5 6">
    <name type="scientific">Saccoglossus kowalevskii</name>
    <name type="common">Acorn worm</name>
    <dbReference type="NCBI Taxonomy" id="10224"/>
    <lineage>
        <taxon>Eukaryota</taxon>
        <taxon>Metazoa</taxon>
        <taxon>Hemichordata</taxon>
        <taxon>Enteropneusta</taxon>
        <taxon>Harrimaniidae</taxon>
        <taxon>Saccoglossus</taxon>
    </lineage>
</organism>
<evidence type="ECO:0000259" key="4">
    <source>
        <dbReference type="Pfam" id="PF01494"/>
    </source>
</evidence>
<dbReference type="Pfam" id="PF01494">
    <property type="entry name" value="FAD_binding_3"/>
    <property type="match status" value="1"/>
</dbReference>
<keyword evidence="3" id="KW-0472">Membrane</keyword>
<dbReference type="InterPro" id="IPR036188">
    <property type="entry name" value="FAD/NAD-bd_sf"/>
</dbReference>
<dbReference type="Gene3D" id="3.50.50.60">
    <property type="entry name" value="FAD/NAD(P)-binding domain"/>
    <property type="match status" value="1"/>
</dbReference>
<dbReference type="PANTHER" id="PTHR43476">
    <property type="entry name" value="3-(3-HYDROXY-PHENYL)PROPIONATE/3-HYDROXYCINNAMIC ACID HYDROXYLASE"/>
    <property type="match status" value="1"/>
</dbReference>
<evidence type="ECO:0000256" key="1">
    <source>
        <dbReference type="ARBA" id="ARBA00023002"/>
    </source>
</evidence>
<dbReference type="Gene3D" id="2.10.220.10">
    <property type="entry name" value="Hormone Receptor, Insulin-like Growth Factor Receptor 1, Chain A, domain 2"/>
    <property type="match status" value="1"/>
</dbReference>
<dbReference type="PRINTS" id="PR00420">
    <property type="entry name" value="RNGMNOXGNASE"/>
</dbReference>
<keyword evidence="3" id="KW-1133">Transmembrane helix</keyword>
<dbReference type="CDD" id="cd00064">
    <property type="entry name" value="FU"/>
    <property type="match status" value="1"/>
</dbReference>
<feature type="region of interest" description="Disordered" evidence="2">
    <location>
        <begin position="819"/>
        <end position="851"/>
    </location>
</feature>
<proteinExistence type="predicted"/>
<feature type="domain" description="FAD-binding" evidence="4">
    <location>
        <begin position="6"/>
        <end position="329"/>
    </location>
</feature>
<protein>
    <submittedName>
        <fullName evidence="6">Uncharacterized protein LOC102804895</fullName>
    </submittedName>
</protein>
<dbReference type="Gene3D" id="3.30.70.2450">
    <property type="match status" value="1"/>
</dbReference>
<dbReference type="SMART" id="SM00261">
    <property type="entry name" value="FU"/>
    <property type="match status" value="1"/>
</dbReference>
<dbReference type="RefSeq" id="XP_006821060.1">
    <property type="nucleotide sequence ID" value="XM_006820997.1"/>
</dbReference>
<dbReference type="GeneID" id="102804895"/>
<keyword evidence="5" id="KW-1185">Reference proteome</keyword>
<dbReference type="SUPFAM" id="SSF57184">
    <property type="entry name" value="Growth factor receptor domain"/>
    <property type="match status" value="1"/>
</dbReference>
<sequence length="1437" mass="161852">MVSRCDCDVIIIGLGPVGAVTANLLGNYGLEVKVFERDLEVYNLGPRAVAIDAEATRVFGMIGLDGWLDNHVNKPRIGIRTDVPPFGTPLISIKPDNHRRYGYQGVALFNQPRVERILRDNLKRYNNVRVYLGFEVIDDSSKDSHVVVTVRRLSDNKTHNYTCKYLLVCEGGRSATRKRHGLQFVGSSFKQQWLVLDTVTFDKELKASLKDLWFVTNRNNNIAIVSLPDDTLRFEILLNDDALENDVVEVNETANLIQNLGIDSNKLYFKRRIVYTFHARQIQHWYDDKVVFLGDAAHCMPPFAGQGLCNGIRDAGNLAWKVTFAIRGTLCFENMRLIGNHTSNGVDKMQQIKVSNKQLLQSFERERCDDVKNMTIRSINIGRFLTLRNPIILTLRNLLLLLIHFLGFSSKLIVKPVLQFKSGLFDDTCDGAGELFIQPNVLTSSSKTPLLLDKVLGIGFSLIYYNKFPDFSNRIQTKILNPLNATVFQVLPPKNMFSQHNIDDSYCIGTRIIKMVDVDKELHKWFRSKKCDVVVLRPDRFIYGYCSDNNLPIMLEKLCLMLTGKTTLGNLSRNRSRRRTLTIVIQLCSCEDCTTNDPFCVECTDRVYDSNNDTCAECNGTYFVYDGVCRHLCDNVNTTSTPGLIPIKQNSIEQPGEPGSLIYQPCLPRCPINYTHDEENNTCSAECHVECAGCYEPGADNCIKCKNYLDTTELICVAECGPDTYEDNRNYCIGCDESCQLGCHGAGPEGCITTSAPTTTAIFLTTLLTTNATTESPGEGINMYLLFVGVGVGVLLIIIIIIIICCCCCRRRESRDEEKDAEATDTLSGSNTNLVDEKTETFNPQDQEAEPDQLYGNVDEMGNLTNIPEDQTARRFIPTPLNEQHKWNNNTETEHPCSRGDKPTQIIDDRTYQAPEFVPEEGEMYEAPNPMEEEEYTPPQPYVAEEYVDLETPTMPKPAADDEEPLYQNVNVKYKNKIKPPVNVPRNKKRNIVLQNTQVSEHRNGDDLPTSPPPQPPQQETKTKFKKPVVGTNTLENIEMTKFKPKNNDIPRKWVNPPLETKKGLTEPENPPTPPVRITSELNPPPPIKKPVNLPKIDSSPPASPPPPPPVEKEETIHKKKPPGKLASPTWLTANENKSPVKKQPGKVGVHPLAQQLEEKPVRKPKPEVNIAHGKVKGTAKDLNIPVAALSPKQPPPPQQQKQPNVKGKKKVEPKPKPVMKKNQIKLTPAGLFTQKNKMHNPEPEEDDDMYHVPEDPTDDVYDDGMSSQNHQRKQLPPKPRAQYPVKQYMPDTIVEPGEEDYEVFDNREPAIPPRVSSVSPKNKNALQDWGENYEVMEEPPTRLPRKPLPPTKPSAPIEEEQETYEVTDGNQLWDDTYEEVSPMDKKPQNVGRKDVYHNLPNVGRGQSDMVYRNLPGSNAQTSHPEGGYVSMKYTGK</sequence>
<evidence type="ECO:0000313" key="5">
    <source>
        <dbReference type="Proteomes" id="UP000694865"/>
    </source>
</evidence>
<feature type="compositionally biased region" description="Basic and acidic residues" evidence="2">
    <location>
        <begin position="1157"/>
        <end position="1167"/>
    </location>
</feature>
<feature type="compositionally biased region" description="Polar residues" evidence="2">
    <location>
        <begin position="825"/>
        <end position="834"/>
    </location>
</feature>
<feature type="compositionally biased region" description="Basic and acidic residues" evidence="2">
    <location>
        <begin position="892"/>
        <end position="905"/>
    </location>
</feature>
<feature type="region of interest" description="Disordered" evidence="2">
    <location>
        <begin position="953"/>
        <end position="1286"/>
    </location>
</feature>
<accession>A0ABM0MM19</accession>
<dbReference type="Proteomes" id="UP000694865">
    <property type="component" value="Unplaced"/>
</dbReference>
<keyword evidence="1" id="KW-0560">Oxidoreductase</keyword>
<feature type="transmembrane region" description="Helical" evidence="3">
    <location>
        <begin position="784"/>
        <end position="804"/>
    </location>
</feature>